<comment type="caution">
    <text evidence="7">The sequence shown here is derived from an EMBL/GenBank/DDBJ whole genome shotgun (WGS) entry which is preliminary data.</text>
</comment>
<dbReference type="GO" id="GO:0004372">
    <property type="term" value="F:glycine hydroxymethyltransferase activity"/>
    <property type="evidence" value="ECO:0007669"/>
    <property type="project" value="TreeGrafter"/>
</dbReference>
<dbReference type="Proteomes" id="UP000274920">
    <property type="component" value="Unassembled WGS sequence"/>
</dbReference>
<dbReference type="RefSeq" id="WP_125125931.1">
    <property type="nucleotide sequence ID" value="NZ_RHJS01000001.1"/>
</dbReference>
<evidence type="ECO:0000256" key="5">
    <source>
        <dbReference type="ARBA" id="ARBA00022898"/>
    </source>
</evidence>
<dbReference type="PANTHER" id="PTHR11680">
    <property type="entry name" value="SERINE HYDROXYMETHYLTRANSFERASE"/>
    <property type="match status" value="1"/>
</dbReference>
<dbReference type="InterPro" id="IPR015421">
    <property type="entry name" value="PyrdxlP-dep_Trfase_major"/>
</dbReference>
<comment type="similarity">
    <text evidence="2">Belongs to the SHMT family.</text>
</comment>
<dbReference type="PANTHER" id="PTHR11680:SF35">
    <property type="entry name" value="SERINE HYDROXYMETHYLTRANSFERASE 1"/>
    <property type="match status" value="1"/>
</dbReference>
<dbReference type="GO" id="GO:0006730">
    <property type="term" value="P:one-carbon metabolic process"/>
    <property type="evidence" value="ECO:0007669"/>
    <property type="project" value="UniProtKB-KW"/>
</dbReference>
<dbReference type="GO" id="GO:0005737">
    <property type="term" value="C:cytoplasm"/>
    <property type="evidence" value="ECO:0007669"/>
    <property type="project" value="TreeGrafter"/>
</dbReference>
<keyword evidence="5" id="KW-0663">Pyridoxal phosphate</keyword>
<keyword evidence="3" id="KW-0554">One-carbon metabolism</keyword>
<dbReference type="Gene3D" id="3.40.640.10">
    <property type="entry name" value="Type I PLP-dependent aspartate aminotransferase-like (Major domain)"/>
    <property type="match status" value="1"/>
</dbReference>
<evidence type="ECO:0000313" key="7">
    <source>
        <dbReference type="EMBL" id="RRK36993.1"/>
    </source>
</evidence>
<accession>A0A426DSM5</accession>
<comment type="cofactor">
    <cofactor evidence="1">
        <name>pyridoxal 5'-phosphate</name>
        <dbReference type="ChEBI" id="CHEBI:597326"/>
    </cofactor>
</comment>
<name>A0A426DSM5_9FIRM</name>
<proteinExistence type="inferred from homology"/>
<dbReference type="SUPFAM" id="SSF53383">
    <property type="entry name" value="PLP-dependent transferases"/>
    <property type="match status" value="1"/>
</dbReference>
<dbReference type="GO" id="GO:0019264">
    <property type="term" value="P:glycine biosynthetic process from serine"/>
    <property type="evidence" value="ECO:0007669"/>
    <property type="project" value="TreeGrafter"/>
</dbReference>
<feature type="domain" description="Serine hydroxymethyltransferase-like" evidence="6">
    <location>
        <begin position="95"/>
        <end position="382"/>
    </location>
</feature>
<protein>
    <recommendedName>
        <fullName evidence="6">Serine hydroxymethyltransferase-like domain-containing protein</fullName>
    </recommendedName>
</protein>
<keyword evidence="8" id="KW-1185">Reference proteome</keyword>
<dbReference type="InterPro" id="IPR015422">
    <property type="entry name" value="PyrdxlP-dep_Trfase_small"/>
</dbReference>
<evidence type="ECO:0000313" key="8">
    <source>
        <dbReference type="Proteomes" id="UP000274920"/>
    </source>
</evidence>
<evidence type="ECO:0000256" key="2">
    <source>
        <dbReference type="ARBA" id="ARBA00006376"/>
    </source>
</evidence>
<dbReference type="Gene3D" id="3.90.1150.10">
    <property type="entry name" value="Aspartate Aminotransferase, domain 1"/>
    <property type="match status" value="1"/>
</dbReference>
<dbReference type="GO" id="GO:0030170">
    <property type="term" value="F:pyridoxal phosphate binding"/>
    <property type="evidence" value="ECO:0007669"/>
    <property type="project" value="TreeGrafter"/>
</dbReference>
<dbReference type="GO" id="GO:0046653">
    <property type="term" value="P:tetrahydrofolate metabolic process"/>
    <property type="evidence" value="ECO:0007669"/>
    <property type="project" value="TreeGrafter"/>
</dbReference>
<organism evidence="7 8">
    <name type="scientific">Schaedlerella arabinosiphila</name>
    <dbReference type="NCBI Taxonomy" id="2044587"/>
    <lineage>
        <taxon>Bacteria</taxon>
        <taxon>Bacillati</taxon>
        <taxon>Bacillota</taxon>
        <taxon>Clostridia</taxon>
        <taxon>Lachnospirales</taxon>
        <taxon>Lachnospiraceae</taxon>
        <taxon>Schaedlerella</taxon>
    </lineage>
</organism>
<dbReference type="EMBL" id="RHJS01000001">
    <property type="protein sequence ID" value="RRK36993.1"/>
    <property type="molecule type" value="Genomic_DNA"/>
</dbReference>
<dbReference type="InterPro" id="IPR039429">
    <property type="entry name" value="SHMT-like_dom"/>
</dbReference>
<dbReference type="AlphaFoldDB" id="A0A426DSM5"/>
<sequence length="414" mass="48392">MNENYSNYIKTLKTSLKHQYKSSQKQLILNPVENIPDLNYVELGYNFLYGIYNSDKLRSENEMIDTKIQFASRNYVAKDINKIYKMWCKIMKAEAISMRFFSGLHAHTTIFMAITRINDNVIILPEKAGGHMATKSIFERLGLNVYEFEIDFENKRINIEKSKRLIEKVKPKVIFVDRSEGTLYEDFSWLSEYKNIYKIFDASQYLTNILVGDYISPFDMGFDAILSTTHKNFPGPQRALYCSKQKDEMWYKIQSKIGTYVSNMHPYSIYSLGLMLEDYKKYEALSKNMIENAAELEKELINCGINIITQFPQHISEMRTHHIWIQCESKREAFDLYNRWERNGFLTNYRLLPYNIGYGIRMGLSAATVCGLTKDDIPLLAQLLAKSCISSEYNPTLHDEIESFIIHIKERTNA</sequence>
<dbReference type="InterPro" id="IPR015424">
    <property type="entry name" value="PyrdxlP-dep_Trfase"/>
</dbReference>
<evidence type="ECO:0000256" key="3">
    <source>
        <dbReference type="ARBA" id="ARBA00022563"/>
    </source>
</evidence>
<evidence type="ECO:0000256" key="4">
    <source>
        <dbReference type="ARBA" id="ARBA00022605"/>
    </source>
</evidence>
<evidence type="ECO:0000256" key="1">
    <source>
        <dbReference type="ARBA" id="ARBA00001933"/>
    </source>
</evidence>
<dbReference type="Pfam" id="PF00464">
    <property type="entry name" value="SHMT"/>
    <property type="match status" value="1"/>
</dbReference>
<evidence type="ECO:0000259" key="6">
    <source>
        <dbReference type="Pfam" id="PF00464"/>
    </source>
</evidence>
<gene>
    <name evidence="7" type="ORF">EBB54_00605</name>
</gene>
<reference evidence="7" key="1">
    <citation type="submission" date="2018-10" db="EMBL/GenBank/DDBJ databases">
        <title>Schaedlerella arabinophila gen. nov. sp. nov., isolated from the mouse intestinal tract and comparative analysis with the genome of the closely related altered Schaedler flora strain ASF502.</title>
        <authorList>
            <person name="Miyake S."/>
            <person name="Soh M."/>
            <person name="Seedorf H."/>
        </authorList>
    </citation>
    <scope>NUCLEOTIDE SEQUENCE [LARGE SCALE GENOMIC DNA]</scope>
    <source>
        <strain evidence="7">DSM 106076</strain>
    </source>
</reference>
<keyword evidence="4" id="KW-0028">Amino-acid biosynthesis</keyword>
<dbReference type="InterPro" id="IPR049943">
    <property type="entry name" value="Ser_HO-MeTrfase-like"/>
</dbReference>